<name>A0A0K2VUE9_MESPL</name>
<feature type="domain" description="HTH luxR-type" evidence="4">
    <location>
        <begin position="172"/>
        <end position="237"/>
    </location>
</feature>
<evidence type="ECO:0000256" key="1">
    <source>
        <dbReference type="ARBA" id="ARBA00023015"/>
    </source>
</evidence>
<dbReference type="Proteomes" id="UP000182888">
    <property type="component" value="Unassembled WGS sequence"/>
</dbReference>
<evidence type="ECO:0000313" key="5">
    <source>
        <dbReference type="EMBL" id="CDX53788.1"/>
    </source>
</evidence>
<dbReference type="SUPFAM" id="SSF75516">
    <property type="entry name" value="Pheromone-binding domain of LuxR-like quorum-sensing transcription factors"/>
    <property type="match status" value="1"/>
</dbReference>
<evidence type="ECO:0000256" key="2">
    <source>
        <dbReference type="ARBA" id="ARBA00023125"/>
    </source>
</evidence>
<dbReference type="InterPro" id="IPR016032">
    <property type="entry name" value="Sig_transdc_resp-reg_C-effctor"/>
</dbReference>
<sequence>MHLLFENFVEQLSASVDTVDLREAMASAAAGFDFPLFAYFTYPSASGDAPRLISNYPSCWTSRYLQQRYHNLDPVILRGLQGWDTFHWGLERGRQCLPTSQQQILESAAEIGICGGLTVSMHDHRGRFAALTFASGDPCPPLLRSLARYEKALQLMAINFHVHARPKLADDRVIDGVKLTPREIECLKWAAHGKSAWDISQLLGISKRTVTFHIENAKGKLGVRTTNQAVARLAASCLARF</sequence>
<dbReference type="EMBL" id="CCND01000010">
    <property type="protein sequence ID" value="CDX53788.1"/>
    <property type="molecule type" value="Genomic_DNA"/>
</dbReference>
<evidence type="ECO:0000259" key="4">
    <source>
        <dbReference type="PROSITE" id="PS50043"/>
    </source>
</evidence>
<dbReference type="SUPFAM" id="SSF46894">
    <property type="entry name" value="C-terminal effector domain of the bipartite response regulators"/>
    <property type="match status" value="1"/>
</dbReference>
<proteinExistence type="predicted"/>
<dbReference type="Gene3D" id="3.30.450.80">
    <property type="entry name" value="Transcription factor LuxR-like, autoinducer-binding domain"/>
    <property type="match status" value="1"/>
</dbReference>
<accession>A0A0K2VUE9</accession>
<evidence type="ECO:0000256" key="3">
    <source>
        <dbReference type="ARBA" id="ARBA00023163"/>
    </source>
</evidence>
<keyword evidence="3" id="KW-0804">Transcription</keyword>
<dbReference type="AlphaFoldDB" id="A0A0K2VUE9"/>
<gene>
    <name evidence="5" type="ORF">MPL1032_180155</name>
</gene>
<dbReference type="Pfam" id="PF03472">
    <property type="entry name" value="Autoind_bind"/>
    <property type="match status" value="1"/>
</dbReference>
<protein>
    <submittedName>
        <fullName evidence="5">Autoinducer-binding domain protein</fullName>
    </submittedName>
</protein>
<dbReference type="InterPro" id="IPR036388">
    <property type="entry name" value="WH-like_DNA-bd_sf"/>
</dbReference>
<organism evidence="5 6">
    <name type="scientific">Mesorhizobium plurifarium</name>
    <dbReference type="NCBI Taxonomy" id="69974"/>
    <lineage>
        <taxon>Bacteria</taxon>
        <taxon>Pseudomonadati</taxon>
        <taxon>Pseudomonadota</taxon>
        <taxon>Alphaproteobacteria</taxon>
        <taxon>Hyphomicrobiales</taxon>
        <taxon>Phyllobacteriaceae</taxon>
        <taxon>Mesorhizobium</taxon>
    </lineage>
</organism>
<dbReference type="InterPro" id="IPR036693">
    <property type="entry name" value="TF_LuxR_autoind-bd_dom_sf"/>
</dbReference>
<keyword evidence="2" id="KW-0238">DNA-binding</keyword>
<keyword evidence="1" id="KW-0805">Transcription regulation</keyword>
<dbReference type="CDD" id="cd06170">
    <property type="entry name" value="LuxR_C_like"/>
    <property type="match status" value="1"/>
</dbReference>
<dbReference type="Gene3D" id="1.10.10.10">
    <property type="entry name" value="Winged helix-like DNA-binding domain superfamily/Winged helix DNA-binding domain"/>
    <property type="match status" value="1"/>
</dbReference>
<dbReference type="GO" id="GO:0003677">
    <property type="term" value="F:DNA binding"/>
    <property type="evidence" value="ECO:0007669"/>
    <property type="project" value="UniProtKB-KW"/>
</dbReference>
<dbReference type="InterPro" id="IPR000792">
    <property type="entry name" value="Tscrpt_reg_LuxR_C"/>
</dbReference>
<dbReference type="PROSITE" id="PS50043">
    <property type="entry name" value="HTH_LUXR_2"/>
    <property type="match status" value="1"/>
</dbReference>
<dbReference type="Pfam" id="PF00196">
    <property type="entry name" value="GerE"/>
    <property type="match status" value="1"/>
</dbReference>
<reference evidence="6" key="1">
    <citation type="submission" date="2014-08" db="EMBL/GenBank/DDBJ databases">
        <authorList>
            <person name="Edwards T."/>
        </authorList>
    </citation>
    <scope>NUCLEOTIDE SEQUENCE [LARGE SCALE GENOMIC DNA]</scope>
</reference>
<dbReference type="PANTHER" id="PTHR44688:SF16">
    <property type="entry name" value="DNA-BINDING TRANSCRIPTIONAL ACTIVATOR DEVR_DOSR"/>
    <property type="match status" value="1"/>
</dbReference>
<dbReference type="PANTHER" id="PTHR44688">
    <property type="entry name" value="DNA-BINDING TRANSCRIPTIONAL ACTIVATOR DEVR_DOSR"/>
    <property type="match status" value="1"/>
</dbReference>
<dbReference type="PRINTS" id="PR00038">
    <property type="entry name" value="HTHLUXR"/>
</dbReference>
<dbReference type="GO" id="GO:0006355">
    <property type="term" value="P:regulation of DNA-templated transcription"/>
    <property type="evidence" value="ECO:0007669"/>
    <property type="project" value="InterPro"/>
</dbReference>
<dbReference type="PROSITE" id="PS00622">
    <property type="entry name" value="HTH_LUXR_1"/>
    <property type="match status" value="1"/>
</dbReference>
<dbReference type="SMART" id="SM00421">
    <property type="entry name" value="HTH_LUXR"/>
    <property type="match status" value="1"/>
</dbReference>
<evidence type="ECO:0000313" key="6">
    <source>
        <dbReference type="Proteomes" id="UP000182888"/>
    </source>
</evidence>
<dbReference type="InterPro" id="IPR005143">
    <property type="entry name" value="TF_LuxR_autoind-bd_dom"/>
</dbReference>